<evidence type="ECO:0000256" key="2">
    <source>
        <dbReference type="ARBA" id="ARBA00022475"/>
    </source>
</evidence>
<keyword evidence="5 11" id="KW-1133">Transmembrane helix</keyword>
<gene>
    <name evidence="11 12" type="primary">crcB</name>
    <name evidence="11" type="synonym">fluC</name>
    <name evidence="12" type="ORF">ENJ96_08235</name>
</gene>
<dbReference type="GO" id="GO:0005886">
    <property type="term" value="C:plasma membrane"/>
    <property type="evidence" value="ECO:0007669"/>
    <property type="project" value="UniProtKB-SubCell"/>
</dbReference>
<evidence type="ECO:0000256" key="10">
    <source>
        <dbReference type="ARBA" id="ARBA00035585"/>
    </source>
</evidence>
<comment type="similarity">
    <text evidence="9 11">Belongs to the fluoride channel Fluc/FEX (TC 1.A.43) family.</text>
</comment>
<keyword evidence="6 11" id="KW-0406">Ion transport</keyword>
<dbReference type="EMBL" id="DROK01000244">
    <property type="protein sequence ID" value="HHI97828.1"/>
    <property type="molecule type" value="Genomic_DNA"/>
</dbReference>
<dbReference type="Proteomes" id="UP000886101">
    <property type="component" value="Unassembled WGS sequence"/>
</dbReference>
<evidence type="ECO:0000256" key="7">
    <source>
        <dbReference type="ARBA" id="ARBA00023136"/>
    </source>
</evidence>
<comment type="subcellular location">
    <subcellularLocation>
        <location evidence="1 11">Cell membrane</location>
        <topology evidence="1 11">Multi-pass membrane protein</topology>
    </subcellularLocation>
</comment>
<dbReference type="PANTHER" id="PTHR28259:SF1">
    <property type="entry name" value="FLUORIDE EXPORT PROTEIN 1-RELATED"/>
    <property type="match status" value="1"/>
</dbReference>
<proteinExistence type="inferred from homology"/>
<feature type="transmembrane region" description="Helical" evidence="11">
    <location>
        <begin position="66"/>
        <end position="84"/>
    </location>
</feature>
<keyword evidence="8 11" id="KW-0407">Ion channel</keyword>
<dbReference type="GO" id="GO:0062054">
    <property type="term" value="F:fluoride channel activity"/>
    <property type="evidence" value="ECO:0007669"/>
    <property type="project" value="UniProtKB-UniRule"/>
</dbReference>
<evidence type="ECO:0000256" key="4">
    <source>
        <dbReference type="ARBA" id="ARBA00022692"/>
    </source>
</evidence>
<reference evidence="12" key="1">
    <citation type="journal article" date="2020" name="mSystems">
        <title>Genome- and Community-Level Interaction Insights into Carbon Utilization and Element Cycling Functions of Hydrothermarchaeota in Hydrothermal Sediment.</title>
        <authorList>
            <person name="Zhou Z."/>
            <person name="Liu Y."/>
            <person name="Xu W."/>
            <person name="Pan J."/>
            <person name="Luo Z.H."/>
            <person name="Li M."/>
        </authorList>
    </citation>
    <scope>NUCLEOTIDE SEQUENCE [LARGE SCALE GENOMIC DNA]</scope>
    <source>
        <strain evidence="12">HyVt-533</strain>
    </source>
</reference>
<sequence>MLKLMLVGLGGFCGAVARYLVSGLLLKVSTLFPLGTLVVNVSGSFLLGFLMALATETLAISPNERLFLAIGFLGSFTTFSTFIYETNSLLEEGEFFLAGVNLFLSLLFGLLGLRLGIWLARILFL</sequence>
<dbReference type="AlphaFoldDB" id="A0A7V5P0U9"/>
<organism evidence="12">
    <name type="scientific">Thermodesulfatator atlanticus</name>
    <dbReference type="NCBI Taxonomy" id="501497"/>
    <lineage>
        <taxon>Bacteria</taxon>
        <taxon>Pseudomonadati</taxon>
        <taxon>Thermodesulfobacteriota</taxon>
        <taxon>Thermodesulfobacteria</taxon>
        <taxon>Thermodesulfobacteriales</taxon>
        <taxon>Thermodesulfatatoraceae</taxon>
        <taxon>Thermodesulfatator</taxon>
    </lineage>
</organism>
<feature type="transmembrane region" description="Helical" evidence="11">
    <location>
        <begin position="33"/>
        <end position="54"/>
    </location>
</feature>
<dbReference type="GO" id="GO:0046872">
    <property type="term" value="F:metal ion binding"/>
    <property type="evidence" value="ECO:0007669"/>
    <property type="project" value="UniProtKB-KW"/>
</dbReference>
<feature type="transmembrane region" description="Helical" evidence="11">
    <location>
        <begin position="96"/>
        <end position="120"/>
    </location>
</feature>
<dbReference type="GO" id="GO:0140114">
    <property type="term" value="P:cellular detoxification of fluoride"/>
    <property type="evidence" value="ECO:0007669"/>
    <property type="project" value="UniProtKB-UniRule"/>
</dbReference>
<feature type="binding site" evidence="11">
    <location>
        <position position="77"/>
    </location>
    <ligand>
        <name>Na(+)</name>
        <dbReference type="ChEBI" id="CHEBI:29101"/>
        <note>structural</note>
    </ligand>
</feature>
<keyword evidence="2 11" id="KW-1003">Cell membrane</keyword>
<dbReference type="PANTHER" id="PTHR28259">
    <property type="entry name" value="FLUORIDE EXPORT PROTEIN 1-RELATED"/>
    <property type="match status" value="1"/>
</dbReference>
<dbReference type="InterPro" id="IPR003691">
    <property type="entry name" value="FluC"/>
</dbReference>
<evidence type="ECO:0000256" key="6">
    <source>
        <dbReference type="ARBA" id="ARBA00023065"/>
    </source>
</evidence>
<accession>A0A7V5P0U9</accession>
<evidence type="ECO:0000313" key="12">
    <source>
        <dbReference type="EMBL" id="HHI97828.1"/>
    </source>
</evidence>
<evidence type="ECO:0000256" key="11">
    <source>
        <dbReference type="HAMAP-Rule" id="MF_00454"/>
    </source>
</evidence>
<evidence type="ECO:0000256" key="3">
    <source>
        <dbReference type="ARBA" id="ARBA00022519"/>
    </source>
</evidence>
<keyword evidence="11" id="KW-0813">Transport</keyword>
<evidence type="ECO:0000256" key="8">
    <source>
        <dbReference type="ARBA" id="ARBA00023303"/>
    </source>
</evidence>
<evidence type="ECO:0000256" key="1">
    <source>
        <dbReference type="ARBA" id="ARBA00004651"/>
    </source>
</evidence>
<name>A0A7V5P0U9_9BACT</name>
<evidence type="ECO:0000256" key="9">
    <source>
        <dbReference type="ARBA" id="ARBA00035120"/>
    </source>
</evidence>
<protein>
    <recommendedName>
        <fullName evidence="11">Fluoride-specific ion channel FluC</fullName>
    </recommendedName>
</protein>
<keyword evidence="4 11" id="KW-0812">Transmembrane</keyword>
<dbReference type="NCBIfam" id="TIGR00494">
    <property type="entry name" value="crcB"/>
    <property type="match status" value="1"/>
</dbReference>
<comment type="catalytic activity">
    <reaction evidence="10">
        <text>fluoride(in) = fluoride(out)</text>
        <dbReference type="Rhea" id="RHEA:76159"/>
        <dbReference type="ChEBI" id="CHEBI:17051"/>
    </reaction>
    <physiologicalReaction direction="left-to-right" evidence="10">
        <dbReference type="Rhea" id="RHEA:76160"/>
    </physiologicalReaction>
</comment>
<feature type="binding site" evidence="11">
    <location>
        <position position="74"/>
    </location>
    <ligand>
        <name>Na(+)</name>
        <dbReference type="ChEBI" id="CHEBI:29101"/>
        <note>structural</note>
    </ligand>
</feature>
<dbReference type="HAMAP" id="MF_00454">
    <property type="entry name" value="FluC"/>
    <property type="match status" value="1"/>
</dbReference>
<keyword evidence="11" id="KW-0915">Sodium</keyword>
<keyword evidence="3" id="KW-0997">Cell inner membrane</keyword>
<comment type="function">
    <text evidence="11">Fluoride-specific ion channel. Important for reducing fluoride concentration in the cell, thus reducing its toxicity.</text>
</comment>
<keyword evidence="7 11" id="KW-0472">Membrane</keyword>
<comment type="caution">
    <text evidence="12">The sequence shown here is derived from an EMBL/GenBank/DDBJ whole genome shotgun (WGS) entry which is preliminary data.</text>
</comment>
<evidence type="ECO:0000256" key="5">
    <source>
        <dbReference type="ARBA" id="ARBA00022989"/>
    </source>
</evidence>
<keyword evidence="11" id="KW-0479">Metal-binding</keyword>
<dbReference type="Pfam" id="PF02537">
    <property type="entry name" value="CRCB"/>
    <property type="match status" value="1"/>
</dbReference>
<comment type="activity regulation">
    <text evidence="11">Na(+) is not transported, but it plays an essential structural role and its presence is essential for fluoride channel function.</text>
</comment>